<proteinExistence type="predicted"/>
<feature type="region of interest" description="Disordered" evidence="8">
    <location>
        <begin position="395"/>
        <end position="471"/>
    </location>
</feature>
<evidence type="ECO:0000256" key="1">
    <source>
        <dbReference type="ARBA" id="ARBA00012513"/>
    </source>
</evidence>
<feature type="compositionally biased region" description="Low complexity" evidence="8">
    <location>
        <begin position="433"/>
        <end position="471"/>
    </location>
</feature>
<name>A0ABP6WL86_9ACTN</name>
<keyword evidence="4 7" id="KW-0547">Nucleotide-binding</keyword>
<organism evidence="10 11">
    <name type="scientific">Microlunatus spumicola</name>
    <dbReference type="NCBI Taxonomy" id="81499"/>
    <lineage>
        <taxon>Bacteria</taxon>
        <taxon>Bacillati</taxon>
        <taxon>Actinomycetota</taxon>
        <taxon>Actinomycetes</taxon>
        <taxon>Propionibacteriales</taxon>
        <taxon>Propionibacteriaceae</taxon>
        <taxon>Microlunatus</taxon>
    </lineage>
</organism>
<dbReference type="Gene3D" id="1.10.510.10">
    <property type="entry name" value="Transferase(Phosphotransferase) domain 1"/>
    <property type="match status" value="1"/>
</dbReference>
<reference evidence="11" key="1">
    <citation type="journal article" date="2019" name="Int. J. Syst. Evol. Microbiol.">
        <title>The Global Catalogue of Microorganisms (GCM) 10K type strain sequencing project: providing services to taxonomists for standard genome sequencing and annotation.</title>
        <authorList>
            <consortium name="The Broad Institute Genomics Platform"/>
            <consortium name="The Broad Institute Genome Sequencing Center for Infectious Disease"/>
            <person name="Wu L."/>
            <person name="Ma J."/>
        </authorList>
    </citation>
    <scope>NUCLEOTIDE SEQUENCE [LARGE SCALE GENOMIC DNA]</scope>
    <source>
        <strain evidence="11">JCM 16540</strain>
    </source>
</reference>
<accession>A0ABP6WL86</accession>
<evidence type="ECO:0000256" key="3">
    <source>
        <dbReference type="ARBA" id="ARBA00022679"/>
    </source>
</evidence>
<keyword evidence="11" id="KW-1185">Reference proteome</keyword>
<evidence type="ECO:0000256" key="2">
    <source>
        <dbReference type="ARBA" id="ARBA00022527"/>
    </source>
</evidence>
<feature type="binding site" evidence="7">
    <location>
        <position position="41"/>
    </location>
    <ligand>
        <name>ATP</name>
        <dbReference type="ChEBI" id="CHEBI:30616"/>
    </ligand>
</feature>
<evidence type="ECO:0000256" key="6">
    <source>
        <dbReference type="ARBA" id="ARBA00022840"/>
    </source>
</evidence>
<evidence type="ECO:0000256" key="8">
    <source>
        <dbReference type="SAM" id="MobiDB-lite"/>
    </source>
</evidence>
<dbReference type="SUPFAM" id="SSF56112">
    <property type="entry name" value="Protein kinase-like (PK-like)"/>
    <property type="match status" value="1"/>
</dbReference>
<dbReference type="Gene3D" id="3.30.200.20">
    <property type="entry name" value="Phosphorylase Kinase, domain 1"/>
    <property type="match status" value="1"/>
</dbReference>
<dbReference type="RefSeq" id="WP_204912345.1">
    <property type="nucleotide sequence ID" value="NZ_BAAAYR010000001.1"/>
</dbReference>
<feature type="compositionally biased region" description="Polar residues" evidence="8">
    <location>
        <begin position="409"/>
        <end position="421"/>
    </location>
</feature>
<evidence type="ECO:0000313" key="11">
    <source>
        <dbReference type="Proteomes" id="UP001500767"/>
    </source>
</evidence>
<feature type="domain" description="Protein kinase" evidence="9">
    <location>
        <begin position="12"/>
        <end position="270"/>
    </location>
</feature>
<keyword evidence="6 7" id="KW-0067">ATP-binding</keyword>
<evidence type="ECO:0000256" key="7">
    <source>
        <dbReference type="PROSITE-ProRule" id="PRU10141"/>
    </source>
</evidence>
<dbReference type="Pfam" id="PF00069">
    <property type="entry name" value="Pkinase"/>
    <property type="match status" value="1"/>
</dbReference>
<keyword evidence="5" id="KW-0418">Kinase</keyword>
<dbReference type="CDD" id="cd14014">
    <property type="entry name" value="STKc_PknB_like"/>
    <property type="match status" value="1"/>
</dbReference>
<protein>
    <recommendedName>
        <fullName evidence="1">non-specific serine/threonine protein kinase</fullName>
        <ecNumber evidence="1">2.7.11.1</ecNumber>
    </recommendedName>
</protein>
<dbReference type="InterPro" id="IPR011009">
    <property type="entry name" value="Kinase-like_dom_sf"/>
</dbReference>
<dbReference type="EC" id="2.7.11.1" evidence="1"/>
<keyword evidence="2" id="KW-0723">Serine/threonine-protein kinase</keyword>
<feature type="compositionally biased region" description="Low complexity" evidence="8">
    <location>
        <begin position="337"/>
        <end position="347"/>
    </location>
</feature>
<dbReference type="Proteomes" id="UP001500767">
    <property type="component" value="Unassembled WGS sequence"/>
</dbReference>
<dbReference type="PROSITE" id="PS00108">
    <property type="entry name" value="PROTEIN_KINASE_ST"/>
    <property type="match status" value="1"/>
</dbReference>
<feature type="compositionally biased region" description="Low complexity" evidence="8">
    <location>
        <begin position="272"/>
        <end position="288"/>
    </location>
</feature>
<dbReference type="PANTHER" id="PTHR43289:SF6">
    <property type="entry name" value="SERINE_THREONINE-PROTEIN KINASE NEKL-3"/>
    <property type="match status" value="1"/>
</dbReference>
<keyword evidence="3" id="KW-0808">Transferase</keyword>
<dbReference type="InterPro" id="IPR008271">
    <property type="entry name" value="Ser/Thr_kinase_AS"/>
</dbReference>
<feature type="region of interest" description="Disordered" evidence="8">
    <location>
        <begin position="337"/>
        <end position="368"/>
    </location>
</feature>
<dbReference type="InterPro" id="IPR017441">
    <property type="entry name" value="Protein_kinase_ATP_BS"/>
</dbReference>
<evidence type="ECO:0000256" key="4">
    <source>
        <dbReference type="ARBA" id="ARBA00022741"/>
    </source>
</evidence>
<dbReference type="PROSITE" id="PS50011">
    <property type="entry name" value="PROTEIN_KINASE_DOM"/>
    <property type="match status" value="1"/>
</dbReference>
<comment type="caution">
    <text evidence="10">The sequence shown here is derived from an EMBL/GenBank/DDBJ whole genome shotgun (WGS) entry which is preliminary data.</text>
</comment>
<dbReference type="EMBL" id="BAAAYR010000001">
    <property type="protein sequence ID" value="GAA3553213.1"/>
    <property type="molecule type" value="Genomic_DNA"/>
</dbReference>
<evidence type="ECO:0000259" key="9">
    <source>
        <dbReference type="PROSITE" id="PS50011"/>
    </source>
</evidence>
<feature type="region of interest" description="Disordered" evidence="8">
    <location>
        <begin position="272"/>
        <end position="321"/>
    </location>
</feature>
<evidence type="ECO:0000256" key="5">
    <source>
        <dbReference type="ARBA" id="ARBA00022777"/>
    </source>
</evidence>
<dbReference type="SMART" id="SM00220">
    <property type="entry name" value="S_TKc"/>
    <property type="match status" value="1"/>
</dbReference>
<dbReference type="PROSITE" id="PS00107">
    <property type="entry name" value="PROTEIN_KINASE_ATP"/>
    <property type="match status" value="1"/>
</dbReference>
<gene>
    <name evidence="10" type="ORF">GCM10022197_05380</name>
</gene>
<evidence type="ECO:0000313" key="10">
    <source>
        <dbReference type="EMBL" id="GAA3553213.1"/>
    </source>
</evidence>
<sequence>MAEPHTLLADRYRLVRQVGSGGMGVVWEAWDERLERPVAVKQLKPQPGLSPEEAELGKSRAMREARITARLHHRNAVPVFDVVEHEGQPCLIMQFLPSVPLSAVLKEGGPLGVDETARVGAQVASALAEAHQLGIVHRDVKPGNILVADDGTALISDFGISHALGDATLTSTGLVHGTPAYLAPEVARGADSSFASDVFSLGATLYAALEGGPPFGTDSNSIALLYKVASGEFAPPQRAGALTPVLMDMLRSDPAARPDMKEAAARLAAVEAGTAAAPTTPPTARYPAPTLPMPAPPVTGAVPGPTRSGTAWPEESRTTQVRRDVVPAALAATAAAAPTASATSAAGGPPPAVPPTGRDPEPGDARRRRGGRVLAVVALLVALVAGSVLVYDQLGRGGGTTAADPATTRSAPSASGRSTAESRSASPDDDPSTADPSSDPSSDAPSPSATRTTSSPSPSPSATAASGRPTAAQLEDVITTYYGLVPDDTDAAWPLLTSTYQRTTSGGRQSYERFWDQVDRVSVSKVEADPPSTVVATVTYRRGDQVAVERTSFRVVEDDGVLKIAASSVLGSG</sequence>
<dbReference type="PANTHER" id="PTHR43289">
    <property type="entry name" value="MITOGEN-ACTIVATED PROTEIN KINASE KINASE KINASE 20-RELATED"/>
    <property type="match status" value="1"/>
</dbReference>
<dbReference type="InterPro" id="IPR000719">
    <property type="entry name" value="Prot_kinase_dom"/>
</dbReference>